<dbReference type="PANTHER" id="PTHR11319:SF35">
    <property type="entry name" value="OUTER MEMBRANE PROTEIN PMPC-RELATED"/>
    <property type="match status" value="1"/>
</dbReference>
<proteinExistence type="predicted"/>
<keyword evidence="2" id="KW-0812">Transmembrane</keyword>
<accession>A0A8J8P5X9</accession>
<dbReference type="Proteomes" id="UP000785679">
    <property type="component" value="Unassembled WGS sequence"/>
</dbReference>
<feature type="transmembrane region" description="Helical" evidence="2">
    <location>
        <begin position="63"/>
        <end position="87"/>
    </location>
</feature>
<feature type="transmembrane region" description="Helical" evidence="2">
    <location>
        <begin position="191"/>
        <end position="212"/>
    </location>
</feature>
<evidence type="ECO:0008006" key="5">
    <source>
        <dbReference type="Google" id="ProtNLM"/>
    </source>
</evidence>
<evidence type="ECO:0000313" key="4">
    <source>
        <dbReference type="Proteomes" id="UP000785679"/>
    </source>
</evidence>
<gene>
    <name evidence="3" type="ORF">FGO68_gene5296</name>
</gene>
<dbReference type="EMBL" id="RRYP01000086">
    <property type="protein sequence ID" value="TNV88036.1"/>
    <property type="molecule type" value="Genomic_DNA"/>
</dbReference>
<feature type="transmembrane region" description="Helical" evidence="2">
    <location>
        <begin position="297"/>
        <end position="316"/>
    </location>
</feature>
<dbReference type="OrthoDB" id="77931at2759"/>
<keyword evidence="2" id="KW-0472">Membrane</keyword>
<dbReference type="AlphaFoldDB" id="A0A8J8P5X9"/>
<feature type="region of interest" description="Disordered" evidence="1">
    <location>
        <begin position="535"/>
        <end position="556"/>
    </location>
</feature>
<sequence>MNHFQLLTLTASFDLDWPDSLKNFFQATKPVSEVTTQFLSFDCFIDTRKEDGEEVMRVFYSKMIMMAILPMIIIAISYVVWNIIFLFKRNRPSTISVKPQSNQNPSLDTSLNDTHPSNMLTHSQTLSDVSDQKTGRIVSTIIIVLFLVHPTITTIMFNAFNCQNIDGTNRLYEDLEILCGQGQHKLYSLTIALPSIIIWGLGIPTMAVFMLYQRRKELGVIETKAKFGFLYNGYRIPQAYYWELVIMYRKIIVIFIQVFLAQLGKIVQALTMLLFLILCLTLTAAKQPFANHFLNSLEALSLLSSAVTVYCGLFYIAKASFKKESSFEMTTEAELFLFITIILTHIAFLGYWGYHFLQEIRTTIRKKAPKLYFSLFLCCRKGVLESELQIEDARERMGPMLQTIDRIQEYLHERKMMYVQGQIPWEDEAFKRMVGMCKGYVDRVDRMMAFSIGEGQEKGLSVADLMLDKQRSSSVTKLRPKQQKSMKRKMMGAERLIMALDSEIGSQPRLNDNESQIGFDDDGAQAHQINALPRFESRNELDDQNVGEDDDENGAIDFNDYTLNQLSQEIEASNMTLITKGPFEEKKFPFKRYSQGDLETSQNNKSLLLSGTPDAQSPILQLDLLGGQATFADFKILNSARLMKEAPDFYNHHEPPTEPEIQPTPHPLQRTSTEDAVTILPRSSTKNLSKNKSVKSISSVNSGKIKESRFKRARKEQVMASTAIIALQGFEVISEEDEKVGMPSTQIIQTTREQKGDTLVVNNLLMDEEDSMLEEEMHRALQNV</sequence>
<organism evidence="3 4">
    <name type="scientific">Halteria grandinella</name>
    <dbReference type="NCBI Taxonomy" id="5974"/>
    <lineage>
        <taxon>Eukaryota</taxon>
        <taxon>Sar</taxon>
        <taxon>Alveolata</taxon>
        <taxon>Ciliophora</taxon>
        <taxon>Intramacronucleata</taxon>
        <taxon>Spirotrichea</taxon>
        <taxon>Stichotrichia</taxon>
        <taxon>Sporadotrichida</taxon>
        <taxon>Halteriidae</taxon>
        <taxon>Halteria</taxon>
    </lineage>
</organism>
<keyword evidence="4" id="KW-1185">Reference proteome</keyword>
<name>A0A8J8P5X9_HALGN</name>
<comment type="caution">
    <text evidence="3">The sequence shown here is derived from an EMBL/GenBank/DDBJ whole genome shotgun (WGS) entry which is preliminary data.</text>
</comment>
<reference evidence="3" key="1">
    <citation type="submission" date="2019-06" db="EMBL/GenBank/DDBJ databases">
        <authorList>
            <person name="Zheng W."/>
        </authorList>
    </citation>
    <scope>NUCLEOTIDE SEQUENCE</scope>
    <source>
        <strain evidence="3">QDHG01</strain>
    </source>
</reference>
<evidence type="ECO:0000256" key="2">
    <source>
        <dbReference type="SAM" id="Phobius"/>
    </source>
</evidence>
<feature type="compositionally biased region" description="Acidic residues" evidence="1">
    <location>
        <begin position="542"/>
        <end position="554"/>
    </location>
</feature>
<feature type="transmembrane region" description="Helical" evidence="2">
    <location>
        <begin position="137"/>
        <end position="160"/>
    </location>
</feature>
<evidence type="ECO:0000313" key="3">
    <source>
        <dbReference type="EMBL" id="TNV88036.1"/>
    </source>
</evidence>
<protein>
    <recommendedName>
        <fullName evidence="5">TRP C-terminal domain-containing protein</fullName>
    </recommendedName>
</protein>
<feature type="transmembrane region" description="Helical" evidence="2">
    <location>
        <begin position="266"/>
        <end position="285"/>
    </location>
</feature>
<feature type="transmembrane region" description="Helical" evidence="2">
    <location>
        <begin position="336"/>
        <end position="357"/>
    </location>
</feature>
<dbReference type="PANTHER" id="PTHR11319">
    <property type="entry name" value="G PROTEIN-COUPLED RECEPTOR-RELATED"/>
    <property type="match status" value="1"/>
</dbReference>
<keyword evidence="2" id="KW-1133">Transmembrane helix</keyword>
<evidence type="ECO:0000256" key="1">
    <source>
        <dbReference type="SAM" id="MobiDB-lite"/>
    </source>
</evidence>